<dbReference type="Proteomes" id="UP000092651">
    <property type="component" value="Unassembled WGS sequence"/>
</dbReference>
<dbReference type="NCBIfam" id="TIGR04183">
    <property type="entry name" value="Por_Secre_tail"/>
    <property type="match status" value="1"/>
</dbReference>
<feature type="domain" description="Secretion system C-terminal sorting" evidence="3">
    <location>
        <begin position="641"/>
        <end position="709"/>
    </location>
</feature>
<dbReference type="OrthoDB" id="1110367at2"/>
<feature type="signal peptide" evidence="2">
    <location>
        <begin position="1"/>
        <end position="18"/>
    </location>
</feature>
<feature type="chain" id="PRO_5008620515" description="Secretion system C-terminal sorting domain-containing protein" evidence="2">
    <location>
        <begin position="19"/>
        <end position="711"/>
    </location>
</feature>
<gene>
    <name evidence="4" type="ORF">BBI01_11105</name>
</gene>
<dbReference type="Pfam" id="PF18962">
    <property type="entry name" value="Por_Secre_tail"/>
    <property type="match status" value="1"/>
</dbReference>
<reference evidence="4 5" key="1">
    <citation type="submission" date="2016-07" db="EMBL/GenBank/DDBJ databases">
        <authorList>
            <person name="Jeong J.-J."/>
            <person name="Kim D.W."/>
            <person name="Sang M.K."/>
            <person name="Choi I.-G."/>
            <person name="Kim K.D."/>
        </authorList>
    </citation>
    <scope>NUCLEOTIDE SEQUENCE [LARGE SCALE GENOMIC DNA]</scope>
    <source>
        <strain evidence="4 5">UTM-3</strain>
    </source>
</reference>
<dbReference type="SUPFAM" id="SSF52047">
    <property type="entry name" value="RNI-like"/>
    <property type="match status" value="2"/>
</dbReference>
<evidence type="ECO:0000256" key="2">
    <source>
        <dbReference type="SAM" id="SignalP"/>
    </source>
</evidence>
<dbReference type="InterPro" id="IPR026444">
    <property type="entry name" value="Secre_tail"/>
</dbReference>
<organism evidence="4 5">
    <name type="scientific">Chryseobacterium artocarpi</name>
    <dbReference type="NCBI Taxonomy" id="1414727"/>
    <lineage>
        <taxon>Bacteria</taxon>
        <taxon>Pseudomonadati</taxon>
        <taxon>Bacteroidota</taxon>
        <taxon>Flavobacteriia</taxon>
        <taxon>Flavobacteriales</taxon>
        <taxon>Weeksellaceae</taxon>
        <taxon>Chryseobacterium group</taxon>
        <taxon>Chryseobacterium</taxon>
    </lineage>
</organism>
<evidence type="ECO:0000256" key="1">
    <source>
        <dbReference type="ARBA" id="ARBA00022729"/>
    </source>
</evidence>
<dbReference type="EMBL" id="MAYH01000034">
    <property type="protein sequence ID" value="OCA70500.1"/>
    <property type="molecule type" value="Genomic_DNA"/>
</dbReference>
<evidence type="ECO:0000259" key="3">
    <source>
        <dbReference type="Pfam" id="PF18962"/>
    </source>
</evidence>
<dbReference type="RefSeq" id="WP_065394917.1">
    <property type="nucleotide sequence ID" value="NZ_MAYH01000034.1"/>
</dbReference>
<evidence type="ECO:0000313" key="4">
    <source>
        <dbReference type="EMBL" id="OCA70500.1"/>
    </source>
</evidence>
<dbReference type="PANTHER" id="PTHR36766:SF30">
    <property type="entry name" value="TIR-NBS TYPE DISEASE RESISTANCE PROTEIN-RELATED"/>
    <property type="match status" value="1"/>
</dbReference>
<comment type="caution">
    <text evidence="4">The sequence shown here is derived from an EMBL/GenBank/DDBJ whole genome shotgun (WGS) entry which is preliminary data.</text>
</comment>
<keyword evidence="1 2" id="KW-0732">Signal</keyword>
<proteinExistence type="predicted"/>
<dbReference type="Gene3D" id="3.80.10.10">
    <property type="entry name" value="Ribonuclease Inhibitor"/>
    <property type="match status" value="2"/>
</dbReference>
<accession>A0A1B8ZFW1</accession>
<protein>
    <recommendedName>
        <fullName evidence="3">Secretion system C-terminal sorting domain-containing protein</fullName>
    </recommendedName>
</protein>
<dbReference type="AlphaFoldDB" id="A0A1B8ZFW1"/>
<name>A0A1B8ZFW1_9FLAO</name>
<evidence type="ECO:0000313" key="5">
    <source>
        <dbReference type="Proteomes" id="UP000092651"/>
    </source>
</evidence>
<dbReference type="InterPro" id="IPR032675">
    <property type="entry name" value="LRR_dom_sf"/>
</dbReference>
<keyword evidence="5" id="KW-1185">Reference proteome</keyword>
<sequence length="711" mass="78940">MKKILLTLSVSCASIAYSQNLNFTDSKFKALLLSSNTTNEIVKDFNGNSIAIDQNGDGEIQLSEAQQVKILNIKISDEMYIDPNGNRSDPGNINTTYYDSHLPNSISDALLFSNLEELYFWNTKAANISFTNHGKIKKVQGRPFYYDFSQSGQYTAAAINLSFDNCPGIQDINDVIAYQASGNPWYSPENSLSIKNIQLTNSYLVIDNTELRELYIQNTNVSTLTFNSCKFLSKISVPNLTSLTKVSVVGNSSVNEQNIELIVNNCTNLEEIIANTDHYETNGAYFSSVNLNGCSALKKIMGLNAASIDFSTAGLINLEELDCSFYNRYGYNTTSGIYFGKVTSLNLAGLPKLKVLKAFNQKISNNVNFSSAQALENIDITNSCGYMNTVNVSNLSHLHTLRANRHYTDGTTGADHLQNLITKNCTALTSFQFDYNSDLRKLDLENCPGLQYLTIGTSLADKFPNLQEINLTQCTGFKEISVSSTKISTLDTKDCSALQSLTLSYNHLLTSLNISNNSNLESLSLSALFLLTQVNTSGNVNLKNVYFNICLQITHLDFSTSPHLGAVALVNMPELTYVNLRNGSLESFWEFMNYNSNLSVCVDDAQLSDFQTSYPDINFTTNCGATLSTANLKTNTPQTKVFPNPVKDILQINSEYPVKNIKLIDSQQRIIFNQNFNQKAVKIDLSSYPSALYFMKITTEKSETTEKIIKK</sequence>
<dbReference type="PANTHER" id="PTHR36766">
    <property type="entry name" value="PLANT BROAD-SPECTRUM MILDEW RESISTANCE PROTEIN RPW8"/>
    <property type="match status" value="1"/>
</dbReference>